<dbReference type="Gene3D" id="3.40.50.300">
    <property type="entry name" value="P-loop containing nucleotide triphosphate hydrolases"/>
    <property type="match status" value="2"/>
</dbReference>
<feature type="domain" description="DNA topoisomerase type IA zn finger" evidence="9">
    <location>
        <begin position="799"/>
        <end position="833"/>
    </location>
</feature>
<keyword evidence="5 8" id="KW-1133">Transmembrane helix</keyword>
<feature type="region of interest" description="Disordered" evidence="7">
    <location>
        <begin position="767"/>
        <end position="798"/>
    </location>
</feature>
<dbReference type="RefSeq" id="WP_151620488.1">
    <property type="nucleotide sequence ID" value="NZ_WBXO01000007.1"/>
</dbReference>
<dbReference type="GO" id="GO:0003916">
    <property type="term" value="F:DNA topoisomerase activity"/>
    <property type="evidence" value="ECO:0007669"/>
    <property type="project" value="InterPro"/>
</dbReference>
<dbReference type="GO" id="GO:0005886">
    <property type="term" value="C:plasma membrane"/>
    <property type="evidence" value="ECO:0007669"/>
    <property type="project" value="UniProtKB-SubCell"/>
</dbReference>
<comment type="similarity">
    <text evidence="2">Belongs to the VirD4/TraG family.</text>
</comment>
<keyword evidence="6 8" id="KW-0472">Membrane</keyword>
<evidence type="ECO:0000259" key="9">
    <source>
        <dbReference type="Pfam" id="PF01396"/>
    </source>
</evidence>
<evidence type="ECO:0000256" key="3">
    <source>
        <dbReference type="ARBA" id="ARBA00022475"/>
    </source>
</evidence>
<proteinExistence type="inferred from homology"/>
<dbReference type="GO" id="GO:0003677">
    <property type="term" value="F:DNA binding"/>
    <property type="evidence" value="ECO:0007669"/>
    <property type="project" value="UniProtKB-KW"/>
</dbReference>
<evidence type="ECO:0000256" key="4">
    <source>
        <dbReference type="ARBA" id="ARBA00022692"/>
    </source>
</evidence>
<dbReference type="InterPro" id="IPR027417">
    <property type="entry name" value="P-loop_NTPase"/>
</dbReference>
<dbReference type="Gene3D" id="3.30.65.10">
    <property type="entry name" value="Bacterial Topoisomerase I, domain 1"/>
    <property type="match status" value="1"/>
</dbReference>
<comment type="caution">
    <text evidence="11">The sequence shown here is derived from an EMBL/GenBank/DDBJ whole genome shotgun (WGS) entry which is preliminary data.</text>
</comment>
<keyword evidence="3" id="KW-1003">Cell membrane</keyword>
<dbReference type="CDD" id="cd01127">
    <property type="entry name" value="TrwB_TraG_TraD_VirD4"/>
    <property type="match status" value="1"/>
</dbReference>
<dbReference type="Pfam" id="PF01396">
    <property type="entry name" value="Zn_ribbon_Top1"/>
    <property type="match status" value="1"/>
</dbReference>
<feature type="transmembrane region" description="Helical" evidence="8">
    <location>
        <begin position="7"/>
        <end position="24"/>
    </location>
</feature>
<dbReference type="SUPFAM" id="SSF57783">
    <property type="entry name" value="Zinc beta-ribbon"/>
    <property type="match status" value="1"/>
</dbReference>
<comment type="subcellular location">
    <subcellularLocation>
        <location evidence="1">Cell membrane</location>
        <topology evidence="1">Multi-pass membrane protein</topology>
    </subcellularLocation>
</comment>
<protein>
    <submittedName>
        <fullName evidence="11">Type IV secretion system DNA-binding domain-containing protein</fullName>
    </submittedName>
</protein>
<dbReference type="SUPFAM" id="SSF52540">
    <property type="entry name" value="P-loop containing nucleoside triphosphate hydrolases"/>
    <property type="match status" value="1"/>
</dbReference>
<dbReference type="GO" id="GO:0005694">
    <property type="term" value="C:chromosome"/>
    <property type="evidence" value="ECO:0007669"/>
    <property type="project" value="InterPro"/>
</dbReference>
<dbReference type="InterPro" id="IPR032689">
    <property type="entry name" value="TraG-D_C"/>
</dbReference>
<evidence type="ECO:0000259" key="10">
    <source>
        <dbReference type="Pfam" id="PF12696"/>
    </source>
</evidence>
<dbReference type="EMBL" id="WBXO01000007">
    <property type="protein sequence ID" value="KAB2952140.1"/>
    <property type="molecule type" value="Genomic_DNA"/>
</dbReference>
<keyword evidence="4 8" id="KW-0812">Transmembrane</keyword>
<evidence type="ECO:0000256" key="8">
    <source>
        <dbReference type="SAM" id="Phobius"/>
    </source>
</evidence>
<keyword evidence="11" id="KW-0238">DNA-binding</keyword>
<evidence type="ECO:0000256" key="6">
    <source>
        <dbReference type="ARBA" id="ARBA00023136"/>
    </source>
</evidence>
<feature type="transmembrane region" description="Helical" evidence="8">
    <location>
        <begin position="99"/>
        <end position="121"/>
    </location>
</feature>
<feature type="transmembrane region" description="Helical" evidence="8">
    <location>
        <begin position="30"/>
        <end position="47"/>
    </location>
</feature>
<accession>A0A6I0F4K2</accession>
<dbReference type="AlphaFoldDB" id="A0A6I0F4K2"/>
<dbReference type="Pfam" id="PF12696">
    <property type="entry name" value="TraG-D_C"/>
    <property type="match status" value="1"/>
</dbReference>
<dbReference type="InterPro" id="IPR051539">
    <property type="entry name" value="T4SS-coupling_protein"/>
</dbReference>
<evidence type="ECO:0000313" key="12">
    <source>
        <dbReference type="Proteomes" id="UP000468766"/>
    </source>
</evidence>
<reference evidence="11 12" key="1">
    <citation type="submission" date="2019-10" db="EMBL/GenBank/DDBJ databases">
        <title>Whole-genome sequence of the extremophile Heliorestis acidaminivorans DSM 24790.</title>
        <authorList>
            <person name="Kyndt J.A."/>
            <person name="Meyer T.E."/>
        </authorList>
    </citation>
    <scope>NUCLEOTIDE SEQUENCE [LARGE SCALE GENOMIC DNA]</scope>
    <source>
        <strain evidence="11 12">DSM 24790</strain>
    </source>
</reference>
<dbReference type="OrthoDB" id="9766496at2"/>
<evidence type="ECO:0000256" key="1">
    <source>
        <dbReference type="ARBA" id="ARBA00004651"/>
    </source>
</evidence>
<organism evidence="11 12">
    <name type="scientific">Heliorestis acidaminivorans</name>
    <dbReference type="NCBI Taxonomy" id="553427"/>
    <lineage>
        <taxon>Bacteria</taxon>
        <taxon>Bacillati</taxon>
        <taxon>Bacillota</taxon>
        <taxon>Clostridia</taxon>
        <taxon>Eubacteriales</taxon>
        <taxon>Heliobacteriaceae</taxon>
        <taxon>Heliorestis</taxon>
    </lineage>
</organism>
<dbReference type="PANTHER" id="PTHR37937">
    <property type="entry name" value="CONJUGATIVE TRANSFER: DNA TRANSPORT"/>
    <property type="match status" value="1"/>
</dbReference>
<dbReference type="InterPro" id="IPR003688">
    <property type="entry name" value="TraG/VirD4"/>
</dbReference>
<sequence>MVLLDKIVLSLSLLLFFLSAIWSLKVGGLWLPFSFILVALIGYVVASKDSRDTQKRNRYGWSAIVSFSWFITVLLSMVLRPFLVHLSRTEGATLFHGMISFTVSMIPFLLLLIGGLFFYQFHAKNDPRVKKAEVNSNGLWQKITSFFSKTEKKTGSEAIDVEICKDRESGDPVVISGKDRFLHMLVVGPTGSGKTSSIIKPMLYQDMKRIASGEKIGVTVIEPSGDLADWVAEMANKMGIPCIHVDPTKLNTHKFNPMQGEANAVAEATRTVLRSLFGDQEAFFAQVQESMARNTILLLKRLHGDKLDFLSVMRILQDTKDLEQAVKDYESKYGYDDLVRYFYSEAFGAMRDKLFQFATGIRQQLADIGGNELLQRVLIGNSDINLDDHLKGGGVLAVNTAMGPLGKLGNTFGQFMIMHFQSAVFRRPGDEWTRDPHVLCIDEFPLYINPDFIRFLTNARKYRCAGILAVQDHGQLLDAGTRSFKNTLLNNCRNKVWFGGLSAEDAKEVETQCGSVEIHLEQKTYDGAIFKPFLPKSIRETDTLKPRFDYTYIMELPERHVIYKIVKQNSQQPPREGICDYVKEEKPALDEFWERIEKVIPQTAMIKQWLALKKKAESALKDPDDVEQAGRVIRQIQELEQSLSKYNKDTLEKKLFGKLQDELRKNLKHLKERLAVECMGLTPTTEVVKEKGQKIPEPVVAKGGEEKSFEIIFVADEKELSENAKKETKRKEQKKEDSDLVDQQPKIVTSKVSESFTKKEAVEKVNVVEAKPLSSSPEQNTKVTEQKAEQSKPKEDKKRICPSCSRLLEQRKGRNGYFYGCTGFPKCKHTENI</sequence>
<evidence type="ECO:0000256" key="7">
    <source>
        <dbReference type="SAM" id="MobiDB-lite"/>
    </source>
</evidence>
<gene>
    <name evidence="11" type="ORF">F9B85_10025</name>
</gene>
<name>A0A6I0F4K2_9FIRM</name>
<evidence type="ECO:0000313" key="11">
    <source>
        <dbReference type="EMBL" id="KAB2952140.1"/>
    </source>
</evidence>
<feature type="compositionally biased region" description="Polar residues" evidence="7">
    <location>
        <begin position="773"/>
        <end position="783"/>
    </location>
</feature>
<dbReference type="Proteomes" id="UP000468766">
    <property type="component" value="Unassembled WGS sequence"/>
</dbReference>
<keyword evidence="12" id="KW-1185">Reference proteome</keyword>
<dbReference type="Pfam" id="PF02534">
    <property type="entry name" value="T4SS-DNA_transf"/>
    <property type="match status" value="1"/>
</dbReference>
<dbReference type="GO" id="GO:0006265">
    <property type="term" value="P:DNA topological change"/>
    <property type="evidence" value="ECO:0007669"/>
    <property type="project" value="InterPro"/>
</dbReference>
<evidence type="ECO:0000256" key="5">
    <source>
        <dbReference type="ARBA" id="ARBA00022989"/>
    </source>
</evidence>
<dbReference type="PANTHER" id="PTHR37937:SF1">
    <property type="entry name" value="CONJUGATIVE TRANSFER: DNA TRANSPORT"/>
    <property type="match status" value="1"/>
</dbReference>
<feature type="compositionally biased region" description="Basic and acidic residues" evidence="7">
    <location>
        <begin position="722"/>
        <end position="738"/>
    </location>
</feature>
<evidence type="ECO:0000256" key="2">
    <source>
        <dbReference type="ARBA" id="ARBA00008806"/>
    </source>
</evidence>
<feature type="region of interest" description="Disordered" evidence="7">
    <location>
        <begin position="722"/>
        <end position="746"/>
    </location>
</feature>
<dbReference type="InterPro" id="IPR013498">
    <property type="entry name" value="Topo_IA_Znf"/>
</dbReference>
<feature type="transmembrane region" description="Helical" evidence="8">
    <location>
        <begin position="59"/>
        <end position="79"/>
    </location>
</feature>
<feature type="domain" description="TraD/TraG TraM recognition site" evidence="10">
    <location>
        <begin position="438"/>
        <end position="527"/>
    </location>
</feature>
<feature type="compositionally biased region" description="Basic and acidic residues" evidence="7">
    <location>
        <begin position="784"/>
        <end position="798"/>
    </location>
</feature>